<keyword evidence="5" id="KW-1185">Reference proteome</keyword>
<reference evidence="4" key="1">
    <citation type="submission" date="2021-10" db="EMBL/GenBank/DDBJ databases">
        <title>Novel species in genus Arthrobacter.</title>
        <authorList>
            <person name="Liu Y."/>
        </authorList>
    </citation>
    <scope>NUCLEOTIDE SEQUENCE</scope>
    <source>
        <strain evidence="3">Zg-Y786</strain>
        <strain evidence="4">Zg-Y809</strain>
    </source>
</reference>
<dbReference type="InterPro" id="IPR029058">
    <property type="entry name" value="AB_hydrolase_fold"/>
</dbReference>
<dbReference type="EMBL" id="JAJFZQ010000001">
    <property type="protein sequence ID" value="MCC3264454.1"/>
    <property type="molecule type" value="Genomic_DNA"/>
</dbReference>
<evidence type="ECO:0000256" key="1">
    <source>
        <dbReference type="ARBA" id="ARBA00022801"/>
    </source>
</evidence>
<evidence type="ECO:0000313" key="6">
    <source>
        <dbReference type="Proteomes" id="UP001139264"/>
    </source>
</evidence>
<dbReference type="PANTHER" id="PTHR48081">
    <property type="entry name" value="AB HYDROLASE SUPERFAMILY PROTEIN C4A8.06C"/>
    <property type="match status" value="1"/>
</dbReference>
<evidence type="ECO:0000259" key="2">
    <source>
        <dbReference type="Pfam" id="PF07859"/>
    </source>
</evidence>
<evidence type="ECO:0000313" key="5">
    <source>
        <dbReference type="Proteomes" id="UP001139168"/>
    </source>
</evidence>
<name>A0A9X1S766_9MICC</name>
<dbReference type="InterPro" id="IPR013094">
    <property type="entry name" value="AB_hydrolase_3"/>
</dbReference>
<dbReference type="Proteomes" id="UP001139264">
    <property type="component" value="Unassembled WGS sequence"/>
</dbReference>
<comment type="caution">
    <text evidence="4">The sequence shown here is derived from an EMBL/GenBank/DDBJ whole genome shotgun (WGS) entry which is preliminary data.</text>
</comment>
<dbReference type="SUPFAM" id="SSF53474">
    <property type="entry name" value="alpha/beta-Hydrolases"/>
    <property type="match status" value="1"/>
</dbReference>
<keyword evidence="1 4" id="KW-0378">Hydrolase</keyword>
<protein>
    <submittedName>
        <fullName evidence="4">Alpha/beta hydrolase</fullName>
    </submittedName>
</protein>
<proteinExistence type="predicted"/>
<dbReference type="AlphaFoldDB" id="A0A9X1S766"/>
<dbReference type="InterPro" id="IPR050300">
    <property type="entry name" value="GDXG_lipolytic_enzyme"/>
</dbReference>
<organism evidence="4 6">
    <name type="scientific">Arthrobacter gengyunqii</name>
    <dbReference type="NCBI Taxonomy" id="2886940"/>
    <lineage>
        <taxon>Bacteria</taxon>
        <taxon>Bacillati</taxon>
        <taxon>Actinomycetota</taxon>
        <taxon>Actinomycetes</taxon>
        <taxon>Micrococcales</taxon>
        <taxon>Micrococcaceae</taxon>
        <taxon>Arthrobacter</taxon>
    </lineage>
</organism>
<dbReference type="PANTHER" id="PTHR48081:SF8">
    <property type="entry name" value="ALPHA_BETA HYDROLASE FOLD-3 DOMAIN-CONTAINING PROTEIN-RELATED"/>
    <property type="match status" value="1"/>
</dbReference>
<dbReference type="EMBL" id="JAJFZP010000012">
    <property type="protein sequence ID" value="MCC3270613.1"/>
    <property type="molecule type" value="Genomic_DNA"/>
</dbReference>
<evidence type="ECO:0000313" key="3">
    <source>
        <dbReference type="EMBL" id="MCC3264454.1"/>
    </source>
</evidence>
<dbReference type="Gene3D" id="3.40.50.1820">
    <property type="entry name" value="alpha/beta hydrolase"/>
    <property type="match status" value="1"/>
</dbReference>
<dbReference type="Proteomes" id="UP001139168">
    <property type="component" value="Unassembled WGS sequence"/>
</dbReference>
<dbReference type="RefSeq" id="WP_227889319.1">
    <property type="nucleotide sequence ID" value="NZ_CP095461.1"/>
</dbReference>
<feature type="domain" description="Alpha/beta hydrolase fold-3" evidence="2">
    <location>
        <begin position="93"/>
        <end position="301"/>
    </location>
</feature>
<gene>
    <name evidence="4" type="ORF">LJ751_14845</name>
    <name evidence="3" type="ORF">LJ752_00105</name>
</gene>
<evidence type="ECO:0000313" key="4">
    <source>
        <dbReference type="EMBL" id="MCC3270613.1"/>
    </source>
</evidence>
<sequence>MSQNVSSPASSRHLIDPEIVAMLDVFPTLNLSAQTLQGVREMMGAPVEGAPDPAELFPNVAVTEHLVPGAEGDPEVRVLYYEPKAKETSSAALVWIHGGGYVIGSADADEALCRRIATETGAVVASVDYRLAPETTSPGLVEDCYAALRWVHSNAAELGIDADRIAVGGASAGGGLAACLAILARDRGEFPIAYQLLIYPMLDDRTCSTRDPHPYAGEFLWTPADNRFGWASILGHEPGGEGVSPYTAAARVEDVSGLPATFISVGALDLFLEEDMEYASRLIAAGVPVELHVYPGAYHAYDMNPEAQVTGAYFRDFIGGLARSLDRK</sequence>
<dbReference type="Pfam" id="PF07859">
    <property type="entry name" value="Abhydrolase_3"/>
    <property type="match status" value="1"/>
</dbReference>
<accession>A0A9X1S766</accession>
<dbReference type="GO" id="GO:0016787">
    <property type="term" value="F:hydrolase activity"/>
    <property type="evidence" value="ECO:0007669"/>
    <property type="project" value="UniProtKB-KW"/>
</dbReference>